<proteinExistence type="predicted"/>
<dbReference type="InterPro" id="IPR058641">
    <property type="entry name" value="GVIN1_dom"/>
</dbReference>
<feature type="domain" description="VLIG-type G" evidence="1">
    <location>
        <begin position="64"/>
        <end position="308"/>
    </location>
</feature>
<dbReference type="InterPro" id="IPR030383">
    <property type="entry name" value="G_VLIG_dom"/>
</dbReference>
<comment type="caution">
    <text evidence="2">The sequence shown here is derived from an EMBL/GenBank/DDBJ whole genome shotgun (WGS) entry which is preliminary data.</text>
</comment>
<dbReference type="GO" id="GO:0005525">
    <property type="term" value="F:GTP binding"/>
    <property type="evidence" value="ECO:0007669"/>
    <property type="project" value="InterPro"/>
</dbReference>
<dbReference type="SUPFAM" id="SSF52540">
    <property type="entry name" value="P-loop containing nucleoside triphosphate hydrolases"/>
    <property type="match status" value="1"/>
</dbReference>
<dbReference type="EMBL" id="CASHTH010002098">
    <property type="protein sequence ID" value="CAI8024819.1"/>
    <property type="molecule type" value="Genomic_DNA"/>
</dbReference>
<dbReference type="InterPro" id="IPR027417">
    <property type="entry name" value="P-loop_NTPase"/>
</dbReference>
<dbReference type="PROSITE" id="PS51717">
    <property type="entry name" value="G_VLIG"/>
    <property type="match status" value="1"/>
</dbReference>
<dbReference type="AlphaFoldDB" id="A0AA35WLI6"/>
<accession>A0AA35WLI6</accession>
<evidence type="ECO:0000313" key="3">
    <source>
        <dbReference type="Proteomes" id="UP001174909"/>
    </source>
</evidence>
<dbReference type="PANTHER" id="PTHR14819:SF5">
    <property type="entry name" value="INTERFERON-INDUCED VERY LARGE GTPASE 1"/>
    <property type="match status" value="1"/>
</dbReference>
<protein>
    <submittedName>
        <fullName evidence="2">Interferon-induced very large GTPase 1</fullName>
    </submittedName>
</protein>
<organism evidence="2 3">
    <name type="scientific">Geodia barretti</name>
    <name type="common">Barrett's horny sponge</name>
    <dbReference type="NCBI Taxonomy" id="519541"/>
    <lineage>
        <taxon>Eukaryota</taxon>
        <taxon>Metazoa</taxon>
        <taxon>Porifera</taxon>
        <taxon>Demospongiae</taxon>
        <taxon>Heteroscleromorpha</taxon>
        <taxon>Tetractinellida</taxon>
        <taxon>Astrophorina</taxon>
        <taxon>Geodiidae</taxon>
        <taxon>Geodia</taxon>
    </lineage>
</organism>
<dbReference type="Gene3D" id="3.40.50.300">
    <property type="entry name" value="P-loop containing nucleotide triphosphate hydrolases"/>
    <property type="match status" value="1"/>
</dbReference>
<dbReference type="InterPro" id="IPR052986">
    <property type="entry name" value="VLIG_GTPase"/>
</dbReference>
<dbReference type="PANTHER" id="PTHR14819">
    <property type="entry name" value="GTP-BINDING"/>
    <property type="match status" value="1"/>
</dbReference>
<evidence type="ECO:0000313" key="2">
    <source>
        <dbReference type="EMBL" id="CAI8024819.1"/>
    </source>
</evidence>
<dbReference type="GO" id="GO:0003924">
    <property type="term" value="F:GTPase activity"/>
    <property type="evidence" value="ECO:0007669"/>
    <property type="project" value="InterPro"/>
</dbReference>
<evidence type="ECO:0000259" key="1">
    <source>
        <dbReference type="PROSITE" id="PS51717"/>
    </source>
</evidence>
<dbReference type="Proteomes" id="UP001174909">
    <property type="component" value="Unassembled WGS sequence"/>
</dbReference>
<gene>
    <name evidence="2" type="ORF">GBAR_LOCUS14381</name>
</gene>
<reference evidence="2" key="1">
    <citation type="submission" date="2023-03" db="EMBL/GenBank/DDBJ databases">
        <authorList>
            <person name="Steffen K."/>
            <person name="Cardenas P."/>
        </authorList>
    </citation>
    <scope>NUCLEOTIDE SEQUENCE</scope>
</reference>
<dbReference type="Pfam" id="PF25974">
    <property type="entry name" value="URGCP_9th"/>
    <property type="match status" value="1"/>
</dbReference>
<keyword evidence="3" id="KW-1185">Reference proteome</keyword>
<name>A0AA35WLI6_GEOBA</name>
<dbReference type="Pfam" id="PF25683">
    <property type="entry name" value="URGCP_GTPase"/>
    <property type="match status" value="1"/>
</dbReference>
<sequence length="1053" mass="121555">MGQLFEAISYQEESFQNLIVRLPNVAAELLIEGHPLELMDGDAAHVPLTWVTAVLKQVQEILKNPSIVVLSILGLQSTGKSTLLNTLFGVRFSVSAGRCTRGAFMQLVPLHQTLQQECKCEYFLLVDTEGLRAPELDATKTQNHDNELATFVIGLANLTVINIYGETPGDLDDILQTSVHAFLRMKAVKLRPGCHFVHQNVSAVMADEKGMMGRFNFKTKLDEMTAAAAKEEHLESEYSTFNEVIRFNDEKDVTHFPNLWKGDPPMAPVNFGYSFKAITLKTKLVDFAREMSAGHHIIVLSQFVNMLKQFWKAVLYENFVFSFKNTLESSTYTFLDTQFGKWSWSYQQDMLEREHDLATTMANSSEDPQASTIFEEAKSILFEEADRKYQALKVEMEKFFAERPEREILIKWKSETETQLRHVREQLMRHATTHCEQVWKTYLAKVKMTEIAGNHRIVIVRRVKALVSDLQEKLAHKQLGEKLNGKLTDQELEDKFETQWQEWIKELQKMSVQTQAEEKDIKSDVQSSLRKLFKAEDSMLIKKQDPAQKGMSLEEWGKITPQLSNKHVIVKGRIDWLISKVGFTTWEPLVAEQTKAIFDEVKMYLDTLKNRDFHPSFTNKVIQILMEGIDTFKKNNKGLELTKEYKIEIALILCGYALVRFQIMVTQFREQNDPVKCFEHQKKRKYLQMFKYLYNQTAQELAVARLFCSDIEHQVRKEVFNRLSLKIVSHLRDYREPAYIGEKRVLIQKILQRNGQDLRNHNFDSCSRYIMHPTLSISSWIRKFTEEFCDHGQQSRRISVIANRILEELMKAIRDTAKAVTNTFVVHGDTFQIVVWIGKFTDRLRSELELDRSEMCEQGGVQKLGDIKYFTDELVKGLKIVDNKLQDEFQLLTSADLERCSVTPYAALDDGVNAVSGCRGSCPFCHEPCSRAKDHGGDHLVEGNRHRPQCMGGVKYRGTEEMVLTTCNAEVYDNRSFYKDQTTHILHPYRRASEIYPGWKIEASTPGESLNYWKYVVAQYKQRLMELYNMKGSKIPTDWQKLELSNALADFAA</sequence>